<dbReference type="PROSITE" id="PS00636">
    <property type="entry name" value="DNAJ_1"/>
    <property type="match status" value="1"/>
</dbReference>
<dbReference type="Gene3D" id="1.10.287.110">
    <property type="entry name" value="DnaJ domain"/>
    <property type="match status" value="1"/>
</dbReference>
<dbReference type="InterPro" id="IPR036869">
    <property type="entry name" value="J_dom_sf"/>
</dbReference>
<name>A0A4Z0Y9H7_9PEZI</name>
<evidence type="ECO:0000313" key="3">
    <source>
        <dbReference type="EMBL" id="TGJ80464.1"/>
    </source>
</evidence>
<dbReference type="CDD" id="cd06257">
    <property type="entry name" value="DnaJ"/>
    <property type="match status" value="1"/>
</dbReference>
<organism evidence="3 4">
    <name type="scientific">Xylaria hypoxylon</name>
    <dbReference type="NCBI Taxonomy" id="37992"/>
    <lineage>
        <taxon>Eukaryota</taxon>
        <taxon>Fungi</taxon>
        <taxon>Dikarya</taxon>
        <taxon>Ascomycota</taxon>
        <taxon>Pezizomycotina</taxon>
        <taxon>Sordariomycetes</taxon>
        <taxon>Xylariomycetidae</taxon>
        <taxon>Xylariales</taxon>
        <taxon>Xylariaceae</taxon>
        <taxon>Xylaria</taxon>
    </lineage>
</organism>
<feature type="compositionally biased region" description="Low complexity" evidence="1">
    <location>
        <begin position="91"/>
        <end position="100"/>
    </location>
</feature>
<feature type="region of interest" description="Disordered" evidence="1">
    <location>
        <begin position="336"/>
        <end position="465"/>
    </location>
</feature>
<evidence type="ECO:0000259" key="2">
    <source>
        <dbReference type="PROSITE" id="PS50076"/>
    </source>
</evidence>
<feature type="compositionally biased region" description="Basic and acidic residues" evidence="1">
    <location>
        <begin position="79"/>
        <end position="90"/>
    </location>
</feature>
<feature type="compositionally biased region" description="Basic and acidic residues" evidence="1">
    <location>
        <begin position="275"/>
        <end position="289"/>
    </location>
</feature>
<evidence type="ECO:0000256" key="1">
    <source>
        <dbReference type="SAM" id="MobiDB-lite"/>
    </source>
</evidence>
<sequence>MTVLPPDPYKVLGVSKDAQIPEIRSAHRKLVLRCHPDKIQDPALKEAKQIEFQQVQQAYELLSNEIEREKYDRKAEAFEHLREREREKARTSATRATSSTPKQSPVFYHVKEASPRATTFAKSSPYARTPPRSWEDTTSAARMFEEATRYARKTASYEKEKPSKRDEERRKREEDKEWAREKEKAKERELREARKARDRKEEKDRSARDREEREKEKRKDEKKKAHSDREREREKERKSAAAEKHRSRQHPIIEESSDSSDSSDEDVIFEAPPPKSDRKKSSSGHKPEDMEALSTSERTRKLSGNMETAIRYLTRSGGKAPAAFIRSQTYTEGTSKLYATPMVPTPPPAAGAPFAPPPPPPPVAEPEEISEDDMARRSSARPSLRRMSQDTPRSSREKSSLHKKSSSSRDHQPIIVEAGSPPVRPVPSLSRAHTDSYARPIPVPGMSRADTWYPSTERERERHEGSRRDLHRWCTQTLRTLRVIETVVTDEVDELNLLSPCQHTFDTVWIAMARRAYRYARNNTMINRRVVRTNQREAMLCQTLRRVCTERIHHTTTMRNGLLNSSPESNIQRNSTSEIFATATFPTDHRTDQMFTLRGNTLDTSYLFHLIPGVFGLIYALVQEDLNLAFWAS</sequence>
<gene>
    <name evidence="3" type="ORF">E0Z10_g8310</name>
</gene>
<dbReference type="PANTHER" id="PTHR44144">
    <property type="entry name" value="DNAJ HOMOLOG SUBFAMILY C MEMBER 9"/>
    <property type="match status" value="1"/>
</dbReference>
<dbReference type="GO" id="GO:0005634">
    <property type="term" value="C:nucleus"/>
    <property type="evidence" value="ECO:0007669"/>
    <property type="project" value="TreeGrafter"/>
</dbReference>
<reference evidence="3 4" key="1">
    <citation type="submission" date="2019-03" db="EMBL/GenBank/DDBJ databases">
        <title>Draft genome sequence of Xylaria hypoxylon DSM 108379, a ubiquitous saprotrophic-parasitic fungi on hardwood.</title>
        <authorList>
            <person name="Buettner E."/>
            <person name="Leonhardt S."/>
            <person name="Gebauer A.M."/>
            <person name="Liers C."/>
            <person name="Hofrichter M."/>
            <person name="Kellner H."/>
        </authorList>
    </citation>
    <scope>NUCLEOTIDE SEQUENCE [LARGE SCALE GENOMIC DNA]</scope>
    <source>
        <strain evidence="3 4">DSM 108379</strain>
    </source>
</reference>
<feature type="domain" description="J" evidence="2">
    <location>
        <begin position="7"/>
        <end position="75"/>
    </location>
</feature>
<dbReference type="OrthoDB" id="10250354at2759"/>
<dbReference type="Pfam" id="PF00226">
    <property type="entry name" value="DnaJ"/>
    <property type="match status" value="1"/>
</dbReference>
<dbReference type="EMBL" id="SKBN01000220">
    <property type="protein sequence ID" value="TGJ80464.1"/>
    <property type="molecule type" value="Genomic_DNA"/>
</dbReference>
<dbReference type="InterPro" id="IPR001623">
    <property type="entry name" value="DnaJ_domain"/>
</dbReference>
<dbReference type="AlphaFoldDB" id="A0A4Z0Y9H7"/>
<feature type="region of interest" description="Disordered" evidence="1">
    <location>
        <begin position="151"/>
        <end position="306"/>
    </location>
</feature>
<dbReference type="PANTHER" id="PTHR44144:SF1">
    <property type="entry name" value="DNAJ HOMOLOG SUBFAMILY C MEMBER 9"/>
    <property type="match status" value="1"/>
</dbReference>
<dbReference type="Proteomes" id="UP000297716">
    <property type="component" value="Unassembled WGS sequence"/>
</dbReference>
<feature type="compositionally biased region" description="Acidic residues" evidence="1">
    <location>
        <begin position="255"/>
        <end position="268"/>
    </location>
</feature>
<feature type="compositionally biased region" description="Basic and acidic residues" evidence="1">
    <location>
        <begin position="456"/>
        <end position="465"/>
    </location>
</feature>
<evidence type="ECO:0000313" key="4">
    <source>
        <dbReference type="Proteomes" id="UP000297716"/>
    </source>
</evidence>
<protein>
    <recommendedName>
        <fullName evidence="2">J domain-containing protein</fullName>
    </recommendedName>
</protein>
<proteinExistence type="predicted"/>
<feature type="compositionally biased region" description="Pro residues" evidence="1">
    <location>
        <begin position="343"/>
        <end position="364"/>
    </location>
</feature>
<keyword evidence="4" id="KW-1185">Reference proteome</keyword>
<dbReference type="InterPro" id="IPR018253">
    <property type="entry name" value="DnaJ_domain_CS"/>
</dbReference>
<dbReference type="GO" id="GO:0031072">
    <property type="term" value="F:heat shock protein binding"/>
    <property type="evidence" value="ECO:0007669"/>
    <property type="project" value="TreeGrafter"/>
</dbReference>
<dbReference type="SUPFAM" id="SSF46565">
    <property type="entry name" value="Chaperone J-domain"/>
    <property type="match status" value="1"/>
</dbReference>
<accession>A0A4Z0Y9H7</accession>
<dbReference type="InterPro" id="IPR052594">
    <property type="entry name" value="J_domain-containing_protein"/>
</dbReference>
<dbReference type="SMART" id="SM00271">
    <property type="entry name" value="DnaJ"/>
    <property type="match status" value="1"/>
</dbReference>
<dbReference type="PROSITE" id="PS50076">
    <property type="entry name" value="DNAJ_2"/>
    <property type="match status" value="1"/>
</dbReference>
<dbReference type="PRINTS" id="PR00625">
    <property type="entry name" value="JDOMAIN"/>
</dbReference>
<comment type="caution">
    <text evidence="3">The sequence shown here is derived from an EMBL/GenBank/DDBJ whole genome shotgun (WGS) entry which is preliminary data.</text>
</comment>
<feature type="region of interest" description="Disordered" evidence="1">
    <location>
        <begin position="79"/>
        <end position="139"/>
    </location>
</feature>
<feature type="compositionally biased region" description="Basic and acidic residues" evidence="1">
    <location>
        <begin position="151"/>
        <end position="244"/>
    </location>
</feature>
<dbReference type="GO" id="GO:0005737">
    <property type="term" value="C:cytoplasm"/>
    <property type="evidence" value="ECO:0007669"/>
    <property type="project" value="TreeGrafter"/>
</dbReference>